<evidence type="ECO:0000256" key="1">
    <source>
        <dbReference type="SAM" id="MobiDB-lite"/>
    </source>
</evidence>
<comment type="caution">
    <text evidence="2">The sequence shown here is derived from an EMBL/GenBank/DDBJ whole genome shotgun (WGS) entry which is preliminary data.</text>
</comment>
<name>A0ABW4PR14_9ACTN</name>
<dbReference type="Proteomes" id="UP001597365">
    <property type="component" value="Unassembled WGS sequence"/>
</dbReference>
<dbReference type="RefSeq" id="WP_380903367.1">
    <property type="nucleotide sequence ID" value="NZ_JBHUFU010000015.1"/>
</dbReference>
<evidence type="ECO:0000313" key="3">
    <source>
        <dbReference type="Proteomes" id="UP001597365"/>
    </source>
</evidence>
<feature type="region of interest" description="Disordered" evidence="1">
    <location>
        <begin position="58"/>
        <end position="78"/>
    </location>
</feature>
<gene>
    <name evidence="2" type="ORF">ACFSJS_22785</name>
</gene>
<sequence>MVPEARVRVVDTLPGGEVTMVMEKPGRIDFLLKKGEPVERIAESLQQRLQYEIDSGTWEQHWPGDLPGAAQESGPDRG</sequence>
<accession>A0ABW4PR14</accession>
<proteinExistence type="predicted"/>
<evidence type="ECO:0000313" key="2">
    <source>
        <dbReference type="EMBL" id="MFD1832450.1"/>
    </source>
</evidence>
<reference evidence="3" key="1">
    <citation type="journal article" date="2019" name="Int. J. Syst. Evol. Microbiol.">
        <title>The Global Catalogue of Microorganisms (GCM) 10K type strain sequencing project: providing services to taxonomists for standard genome sequencing and annotation.</title>
        <authorList>
            <consortium name="The Broad Institute Genomics Platform"/>
            <consortium name="The Broad Institute Genome Sequencing Center for Infectious Disease"/>
            <person name="Wu L."/>
            <person name="Ma J."/>
        </authorList>
    </citation>
    <scope>NUCLEOTIDE SEQUENCE [LARGE SCALE GENOMIC DNA]</scope>
    <source>
        <strain evidence="3">CGMCC 4.7455</strain>
    </source>
</reference>
<dbReference type="EMBL" id="JBHUFU010000015">
    <property type="protein sequence ID" value="MFD1832450.1"/>
    <property type="molecule type" value="Genomic_DNA"/>
</dbReference>
<protein>
    <submittedName>
        <fullName evidence="2">Uncharacterized protein</fullName>
    </submittedName>
</protein>
<keyword evidence="3" id="KW-1185">Reference proteome</keyword>
<organism evidence="2 3">
    <name type="scientific">Streptomyces desertarenae</name>
    <dbReference type="NCBI Taxonomy" id="2666184"/>
    <lineage>
        <taxon>Bacteria</taxon>
        <taxon>Bacillati</taxon>
        <taxon>Actinomycetota</taxon>
        <taxon>Actinomycetes</taxon>
        <taxon>Kitasatosporales</taxon>
        <taxon>Streptomycetaceae</taxon>
        <taxon>Streptomyces</taxon>
    </lineage>
</organism>